<evidence type="ECO:0000313" key="6">
    <source>
        <dbReference type="Proteomes" id="UP001205965"/>
    </source>
</evidence>
<reference evidence="5 6" key="1">
    <citation type="submission" date="2022-08" db="EMBL/GenBank/DDBJ databases">
        <title>YIM 101645 draft genome.</title>
        <authorList>
            <person name="Chen X."/>
        </authorList>
    </citation>
    <scope>NUCLEOTIDE SEQUENCE [LARGE SCALE GENOMIC DNA]</scope>
    <source>
        <strain evidence="5 6">YIM 101645</strain>
    </source>
</reference>
<proteinExistence type="inferred from homology"/>
<comment type="similarity">
    <text evidence="3">Belongs to the CoaE family.</text>
</comment>
<dbReference type="PROSITE" id="PS51219">
    <property type="entry name" value="DPCK"/>
    <property type="match status" value="1"/>
</dbReference>
<dbReference type="RefSeq" id="WP_259427994.1">
    <property type="nucleotide sequence ID" value="NZ_JANWTC010000006.1"/>
</dbReference>
<dbReference type="InterPro" id="IPR001977">
    <property type="entry name" value="Depp_CoAkinase"/>
</dbReference>
<dbReference type="GO" id="GO:0004140">
    <property type="term" value="F:dephospho-CoA kinase activity"/>
    <property type="evidence" value="ECO:0007669"/>
    <property type="project" value="UniProtKB-EC"/>
</dbReference>
<sequence>MIKVGLTGGIGSGKSTVTGLLLARGIPVVDADQIARDIVEPGQPALQELAEAFGPDIIRADGSLDRAGLAAKAFVDAEHTALLNSITHPRIAEETARRFAAAEEAGEAAIVYDMPLLVDKGLDRGMDLVVVVDVDVDERVRRLVDKRGLDETDVRRRISAQVPDDIRRAAADVLIDNNGPIEALAPQVDELVEEIRRRAAA</sequence>
<evidence type="ECO:0000256" key="2">
    <source>
        <dbReference type="ARBA" id="ARBA00022840"/>
    </source>
</evidence>
<evidence type="ECO:0000256" key="3">
    <source>
        <dbReference type="HAMAP-Rule" id="MF_00376"/>
    </source>
</evidence>
<keyword evidence="3 5" id="KW-0808">Transferase</keyword>
<gene>
    <name evidence="3 5" type="primary">coaE</name>
    <name evidence="5" type="ORF">NYP18_09690</name>
</gene>
<comment type="subcellular location">
    <subcellularLocation>
        <location evidence="3">Cytoplasm</location>
    </subcellularLocation>
</comment>
<comment type="catalytic activity">
    <reaction evidence="3">
        <text>3'-dephospho-CoA + ATP = ADP + CoA + H(+)</text>
        <dbReference type="Rhea" id="RHEA:18245"/>
        <dbReference type="ChEBI" id="CHEBI:15378"/>
        <dbReference type="ChEBI" id="CHEBI:30616"/>
        <dbReference type="ChEBI" id="CHEBI:57287"/>
        <dbReference type="ChEBI" id="CHEBI:57328"/>
        <dbReference type="ChEBI" id="CHEBI:456216"/>
        <dbReference type="EC" id="2.7.1.24"/>
    </reaction>
</comment>
<keyword evidence="3" id="KW-0963">Cytoplasm</keyword>
<dbReference type="PANTHER" id="PTHR10695">
    <property type="entry name" value="DEPHOSPHO-COA KINASE-RELATED"/>
    <property type="match status" value="1"/>
</dbReference>
<dbReference type="EMBL" id="JANWTC010000006">
    <property type="protein sequence ID" value="MCS5479926.1"/>
    <property type="molecule type" value="Genomic_DNA"/>
</dbReference>
<name>A0ABT2FXH3_9CORY</name>
<comment type="function">
    <text evidence="3">Catalyzes the phosphorylation of the 3'-hydroxyl group of dephosphocoenzyme A to form coenzyme A.</text>
</comment>
<dbReference type="Gene3D" id="3.40.50.300">
    <property type="entry name" value="P-loop containing nucleotide triphosphate hydrolases"/>
    <property type="match status" value="1"/>
</dbReference>
<dbReference type="NCBIfam" id="TIGR00152">
    <property type="entry name" value="dephospho-CoA kinase"/>
    <property type="match status" value="1"/>
</dbReference>
<protein>
    <recommendedName>
        <fullName evidence="3 4">Dephospho-CoA kinase</fullName>
        <ecNumber evidence="3 4">2.7.1.24</ecNumber>
    </recommendedName>
    <alternativeName>
        <fullName evidence="3">Dephosphocoenzyme A kinase</fullName>
    </alternativeName>
</protein>
<dbReference type="InterPro" id="IPR027417">
    <property type="entry name" value="P-loop_NTPase"/>
</dbReference>
<keyword evidence="1 3" id="KW-0547">Nucleotide-binding</keyword>
<comment type="pathway">
    <text evidence="3">Cofactor biosynthesis; coenzyme A biosynthesis; CoA from (R)-pantothenate: step 5/5.</text>
</comment>
<keyword evidence="2 3" id="KW-0067">ATP-binding</keyword>
<feature type="binding site" evidence="3">
    <location>
        <begin position="11"/>
        <end position="16"/>
    </location>
    <ligand>
        <name>ATP</name>
        <dbReference type="ChEBI" id="CHEBI:30616"/>
    </ligand>
</feature>
<dbReference type="CDD" id="cd02022">
    <property type="entry name" value="DPCK"/>
    <property type="match status" value="1"/>
</dbReference>
<comment type="caution">
    <text evidence="5">The sequence shown here is derived from an EMBL/GenBank/DDBJ whole genome shotgun (WGS) entry which is preliminary data.</text>
</comment>
<dbReference type="EC" id="2.7.1.24" evidence="3 4"/>
<dbReference type="Proteomes" id="UP001205965">
    <property type="component" value="Unassembled WGS sequence"/>
</dbReference>
<dbReference type="PANTHER" id="PTHR10695:SF46">
    <property type="entry name" value="BIFUNCTIONAL COENZYME A SYNTHASE-RELATED"/>
    <property type="match status" value="1"/>
</dbReference>
<dbReference type="HAMAP" id="MF_00376">
    <property type="entry name" value="Dephospho_CoA_kinase"/>
    <property type="match status" value="1"/>
</dbReference>
<evidence type="ECO:0000313" key="5">
    <source>
        <dbReference type="EMBL" id="MCS5479926.1"/>
    </source>
</evidence>
<dbReference type="NCBIfam" id="NF002879">
    <property type="entry name" value="PRK03333.1"/>
    <property type="match status" value="1"/>
</dbReference>
<evidence type="ECO:0000256" key="1">
    <source>
        <dbReference type="ARBA" id="ARBA00022741"/>
    </source>
</evidence>
<dbReference type="SUPFAM" id="SSF52540">
    <property type="entry name" value="P-loop containing nucleoside triphosphate hydrolases"/>
    <property type="match status" value="1"/>
</dbReference>
<organism evidence="5 6">
    <name type="scientific">Corynebacterium lemuris</name>
    <dbReference type="NCBI Taxonomy" id="1859292"/>
    <lineage>
        <taxon>Bacteria</taxon>
        <taxon>Bacillati</taxon>
        <taxon>Actinomycetota</taxon>
        <taxon>Actinomycetes</taxon>
        <taxon>Mycobacteriales</taxon>
        <taxon>Corynebacteriaceae</taxon>
        <taxon>Corynebacterium</taxon>
    </lineage>
</organism>
<keyword evidence="6" id="KW-1185">Reference proteome</keyword>
<accession>A0ABT2FXH3</accession>
<keyword evidence="3 5" id="KW-0418">Kinase</keyword>
<keyword evidence="3" id="KW-0173">Coenzyme A biosynthesis</keyword>
<evidence type="ECO:0000256" key="4">
    <source>
        <dbReference type="NCBIfam" id="TIGR00152"/>
    </source>
</evidence>
<dbReference type="Pfam" id="PF01121">
    <property type="entry name" value="CoaE"/>
    <property type="match status" value="1"/>
</dbReference>